<feature type="transmembrane region" description="Helical" evidence="4">
    <location>
        <begin position="228"/>
        <end position="248"/>
    </location>
</feature>
<dbReference type="SUPFAM" id="SSF103473">
    <property type="entry name" value="MFS general substrate transporter"/>
    <property type="match status" value="1"/>
</dbReference>
<dbReference type="PANTHER" id="PTHR42910:SF1">
    <property type="entry name" value="MAJOR FACILITATOR SUPERFAMILY (MFS) PROFILE DOMAIN-CONTAINING PROTEIN"/>
    <property type="match status" value="1"/>
</dbReference>
<reference evidence="6 7" key="1">
    <citation type="submission" date="2020-08" db="EMBL/GenBank/DDBJ databases">
        <title>Genomic Encyclopedia of Type Strains, Phase IV (KMG-IV): sequencing the most valuable type-strain genomes for metagenomic binning, comparative biology and taxonomic classification.</title>
        <authorList>
            <person name="Goeker M."/>
        </authorList>
    </citation>
    <scope>NUCLEOTIDE SEQUENCE [LARGE SCALE GENOMIC DNA]</scope>
    <source>
        <strain evidence="6 7">DSM 25966</strain>
    </source>
</reference>
<dbReference type="Gene3D" id="1.20.1250.20">
    <property type="entry name" value="MFS general substrate transporter like domains"/>
    <property type="match status" value="1"/>
</dbReference>
<feature type="transmembrane region" description="Helical" evidence="4">
    <location>
        <begin position="377"/>
        <end position="397"/>
    </location>
</feature>
<feature type="transmembrane region" description="Helical" evidence="4">
    <location>
        <begin position="288"/>
        <end position="307"/>
    </location>
</feature>
<sequence>MPTTSREPSAAVAPAPKMTPALTLLFAVACGAIAANLYYAQPLVALIAPDVGMPPKVASLVVTLTQIGYGLGLIFLVPIGDIFENRRLILTSVVITSGALVLTAFAPSALPFLAAALFFGFTSSAVQMLVPLAASMADEETRGRTVGNVMSGLTVGVLLARPLAGFIADLVGWRGVFGVSALLMIALSLLLARHLPRRQPTAQHSYGELIRSLWTLFKSTPALRRRGFYQFALFADFALFWTAVPLELAGGDFRLSQTQIAIFALAGASGALAAPIGGHLADRGHSRIATGLCLAGGSMAFLLAGFGRDIRSIILMALAAIALDFVAQMNTVIGQREIYLLPSAARNRLNGLYIAMFFLGGATGSAMSSPLYETGGWRAVVIAGAILPAIAFLYYLMELRTKRA</sequence>
<dbReference type="EMBL" id="JACIDS010000005">
    <property type="protein sequence ID" value="MBB3932983.1"/>
    <property type="molecule type" value="Genomic_DNA"/>
</dbReference>
<organism evidence="6 7">
    <name type="scientific">Kaistia hirudinis</name>
    <dbReference type="NCBI Taxonomy" id="1293440"/>
    <lineage>
        <taxon>Bacteria</taxon>
        <taxon>Pseudomonadati</taxon>
        <taxon>Pseudomonadota</taxon>
        <taxon>Alphaproteobacteria</taxon>
        <taxon>Hyphomicrobiales</taxon>
        <taxon>Kaistiaceae</taxon>
        <taxon>Kaistia</taxon>
    </lineage>
</organism>
<feature type="transmembrane region" description="Helical" evidence="4">
    <location>
        <begin position="173"/>
        <end position="192"/>
    </location>
</feature>
<evidence type="ECO:0000256" key="1">
    <source>
        <dbReference type="ARBA" id="ARBA00022692"/>
    </source>
</evidence>
<keyword evidence="7" id="KW-1185">Reference proteome</keyword>
<dbReference type="AlphaFoldDB" id="A0A840AUT6"/>
<accession>A0A840AUT6</accession>
<evidence type="ECO:0000313" key="7">
    <source>
        <dbReference type="Proteomes" id="UP000553963"/>
    </source>
</evidence>
<feature type="transmembrane region" description="Helical" evidence="4">
    <location>
        <begin position="352"/>
        <end position="371"/>
    </location>
</feature>
<dbReference type="InterPro" id="IPR036259">
    <property type="entry name" value="MFS_trans_sf"/>
</dbReference>
<name>A0A840AUT6_9HYPH</name>
<dbReference type="Proteomes" id="UP000553963">
    <property type="component" value="Unassembled WGS sequence"/>
</dbReference>
<dbReference type="PANTHER" id="PTHR42910">
    <property type="entry name" value="TRANSPORTER SCO4007-RELATED"/>
    <property type="match status" value="1"/>
</dbReference>
<dbReference type="InterPro" id="IPR020846">
    <property type="entry name" value="MFS_dom"/>
</dbReference>
<gene>
    <name evidence="6" type="ORF">GGR25_004047</name>
</gene>
<feature type="transmembrane region" description="Helical" evidence="4">
    <location>
        <begin position="88"/>
        <end position="106"/>
    </location>
</feature>
<dbReference type="Pfam" id="PF07690">
    <property type="entry name" value="MFS_1"/>
    <property type="match status" value="1"/>
</dbReference>
<dbReference type="GO" id="GO:0022857">
    <property type="term" value="F:transmembrane transporter activity"/>
    <property type="evidence" value="ECO:0007669"/>
    <property type="project" value="InterPro"/>
</dbReference>
<dbReference type="PROSITE" id="PS50850">
    <property type="entry name" value="MFS"/>
    <property type="match status" value="1"/>
</dbReference>
<comment type="caution">
    <text evidence="6">The sequence shown here is derived from an EMBL/GenBank/DDBJ whole genome shotgun (WGS) entry which is preliminary data.</text>
</comment>
<feature type="domain" description="Major facilitator superfamily (MFS) profile" evidence="5">
    <location>
        <begin position="20"/>
        <end position="402"/>
    </location>
</feature>
<evidence type="ECO:0000259" key="5">
    <source>
        <dbReference type="PROSITE" id="PS50850"/>
    </source>
</evidence>
<evidence type="ECO:0000256" key="2">
    <source>
        <dbReference type="ARBA" id="ARBA00022989"/>
    </source>
</evidence>
<keyword evidence="3 4" id="KW-0472">Membrane</keyword>
<evidence type="ECO:0000313" key="6">
    <source>
        <dbReference type="EMBL" id="MBB3932983.1"/>
    </source>
</evidence>
<feature type="transmembrane region" description="Helical" evidence="4">
    <location>
        <begin position="112"/>
        <end position="134"/>
    </location>
</feature>
<dbReference type="InterPro" id="IPR011701">
    <property type="entry name" value="MFS"/>
</dbReference>
<feature type="transmembrane region" description="Helical" evidence="4">
    <location>
        <begin position="260"/>
        <end position="281"/>
    </location>
</feature>
<feature type="transmembrane region" description="Helical" evidence="4">
    <location>
        <begin position="21"/>
        <end position="40"/>
    </location>
</feature>
<dbReference type="PROSITE" id="PS51257">
    <property type="entry name" value="PROKAR_LIPOPROTEIN"/>
    <property type="match status" value="1"/>
</dbReference>
<evidence type="ECO:0000256" key="4">
    <source>
        <dbReference type="SAM" id="Phobius"/>
    </source>
</evidence>
<evidence type="ECO:0000256" key="3">
    <source>
        <dbReference type="ARBA" id="ARBA00023136"/>
    </source>
</evidence>
<dbReference type="CDD" id="cd17324">
    <property type="entry name" value="MFS_NepI_like"/>
    <property type="match status" value="1"/>
</dbReference>
<feature type="transmembrane region" description="Helical" evidence="4">
    <location>
        <begin position="313"/>
        <end position="332"/>
    </location>
</feature>
<keyword evidence="1 4" id="KW-0812">Transmembrane</keyword>
<dbReference type="RefSeq" id="WP_246410072.1">
    <property type="nucleotide sequence ID" value="NZ_JACIDS010000005.1"/>
</dbReference>
<feature type="transmembrane region" description="Helical" evidence="4">
    <location>
        <begin position="146"/>
        <end position="167"/>
    </location>
</feature>
<keyword evidence="2 4" id="KW-1133">Transmembrane helix</keyword>
<proteinExistence type="predicted"/>
<protein>
    <submittedName>
        <fullName evidence="6">Putative MFS family arabinose efflux permease</fullName>
    </submittedName>
</protein>
<feature type="transmembrane region" description="Helical" evidence="4">
    <location>
        <begin position="60"/>
        <end position="79"/>
    </location>
</feature>